<name>A0A914Q6T7_9BILA</name>
<protein>
    <submittedName>
        <fullName evidence="3">Uncharacterized protein</fullName>
    </submittedName>
</protein>
<reference evidence="3" key="1">
    <citation type="submission" date="2022-11" db="UniProtKB">
        <authorList>
            <consortium name="WormBaseParasite"/>
        </authorList>
    </citation>
    <scope>IDENTIFICATION</scope>
</reference>
<dbReference type="AlphaFoldDB" id="A0A914Q6T7"/>
<keyword evidence="2" id="KW-1185">Reference proteome</keyword>
<proteinExistence type="predicted"/>
<organism evidence="2 3">
    <name type="scientific">Panagrolaimus davidi</name>
    <dbReference type="NCBI Taxonomy" id="227884"/>
    <lineage>
        <taxon>Eukaryota</taxon>
        <taxon>Metazoa</taxon>
        <taxon>Ecdysozoa</taxon>
        <taxon>Nematoda</taxon>
        <taxon>Chromadorea</taxon>
        <taxon>Rhabditida</taxon>
        <taxon>Tylenchina</taxon>
        <taxon>Panagrolaimomorpha</taxon>
        <taxon>Panagrolaimoidea</taxon>
        <taxon>Panagrolaimidae</taxon>
        <taxon>Panagrolaimus</taxon>
    </lineage>
</organism>
<dbReference type="Proteomes" id="UP000887578">
    <property type="component" value="Unplaced"/>
</dbReference>
<feature type="compositionally biased region" description="Polar residues" evidence="1">
    <location>
        <begin position="60"/>
        <end position="72"/>
    </location>
</feature>
<accession>A0A914Q6T7</accession>
<feature type="region of interest" description="Disordered" evidence="1">
    <location>
        <begin position="41"/>
        <end position="72"/>
    </location>
</feature>
<evidence type="ECO:0000256" key="1">
    <source>
        <dbReference type="SAM" id="MobiDB-lite"/>
    </source>
</evidence>
<evidence type="ECO:0000313" key="2">
    <source>
        <dbReference type="Proteomes" id="UP000887578"/>
    </source>
</evidence>
<dbReference type="WBParaSite" id="PDA_v2.g27185.t1">
    <property type="protein sequence ID" value="PDA_v2.g27185.t1"/>
    <property type="gene ID" value="PDA_v2.g27185"/>
</dbReference>
<sequence>MSSAVCKRSSLIAIVNRLYLNANNDQVGDDTVVGLQKEEEIEEVENQTTSEVTSREASESPKNGNIKTVVSL</sequence>
<evidence type="ECO:0000313" key="3">
    <source>
        <dbReference type="WBParaSite" id="PDA_v2.g27185.t1"/>
    </source>
</evidence>